<dbReference type="Gene3D" id="3.10.50.40">
    <property type="match status" value="2"/>
</dbReference>
<dbReference type="Proteomes" id="UP000550354">
    <property type="component" value="Unassembled WGS sequence"/>
</dbReference>
<evidence type="ECO:0000256" key="1">
    <source>
        <dbReference type="ARBA" id="ARBA00000971"/>
    </source>
</evidence>
<evidence type="ECO:0000313" key="10">
    <source>
        <dbReference type="Proteomes" id="UP000550354"/>
    </source>
</evidence>
<feature type="chain" id="PRO_5039500422" description="Peptidyl-prolyl cis-trans isomerase" evidence="7">
    <location>
        <begin position="20"/>
        <end position="316"/>
    </location>
</feature>
<dbReference type="EC" id="5.2.1.8" evidence="5"/>
<comment type="caution">
    <text evidence="9">The sequence shown here is derived from an EMBL/GenBank/DDBJ whole genome shotgun (WGS) entry which is preliminary data.</text>
</comment>
<feature type="domain" description="PPIase FKBP-type" evidence="8">
    <location>
        <begin position="226"/>
        <end position="315"/>
    </location>
</feature>
<dbReference type="RefSeq" id="WP_181754004.1">
    <property type="nucleotide sequence ID" value="NZ_JACEOG010000001.1"/>
</dbReference>
<dbReference type="PROSITE" id="PS50059">
    <property type="entry name" value="FKBP_PPIASE"/>
    <property type="match status" value="1"/>
</dbReference>
<evidence type="ECO:0000256" key="2">
    <source>
        <dbReference type="ARBA" id="ARBA00023110"/>
    </source>
</evidence>
<evidence type="ECO:0000256" key="4">
    <source>
        <dbReference type="PROSITE-ProRule" id="PRU00277"/>
    </source>
</evidence>
<name>A0A838XL76_9ACTN</name>
<gene>
    <name evidence="9" type="ORF">H1W00_04515</name>
</gene>
<dbReference type="InterPro" id="IPR046357">
    <property type="entry name" value="PPIase_dom_sf"/>
</dbReference>
<feature type="signal peptide" evidence="7">
    <location>
        <begin position="1"/>
        <end position="19"/>
    </location>
</feature>
<evidence type="ECO:0000313" key="9">
    <source>
        <dbReference type="EMBL" id="MBA4607733.1"/>
    </source>
</evidence>
<reference evidence="9 10" key="1">
    <citation type="submission" date="2020-07" db="EMBL/GenBank/DDBJ databases">
        <title>Draft genome and description of Aeromicrobium phoceense strain Marseille-Q0843 isolated from healthy skin swab.</title>
        <authorList>
            <person name="Boxberger M."/>
            <person name="La Scola B."/>
        </authorList>
    </citation>
    <scope>NUCLEOTIDE SEQUENCE [LARGE SCALE GENOMIC DNA]</scope>
    <source>
        <strain evidence="9 10">Marseille-Q0843</strain>
    </source>
</reference>
<keyword evidence="3 4" id="KW-0413">Isomerase</keyword>
<dbReference type="PANTHER" id="PTHR10516">
    <property type="entry name" value="PEPTIDYL-PROLYL CIS-TRANS ISOMERASE"/>
    <property type="match status" value="1"/>
</dbReference>
<feature type="region of interest" description="Disordered" evidence="6">
    <location>
        <begin position="22"/>
        <end position="45"/>
    </location>
</feature>
<keyword evidence="7" id="KW-0732">Signal</keyword>
<dbReference type="InterPro" id="IPR050689">
    <property type="entry name" value="FKBP-type_PPIase"/>
</dbReference>
<proteinExistence type="inferred from homology"/>
<comment type="catalytic activity">
    <reaction evidence="1 4 5">
        <text>[protein]-peptidylproline (omega=180) = [protein]-peptidylproline (omega=0)</text>
        <dbReference type="Rhea" id="RHEA:16237"/>
        <dbReference type="Rhea" id="RHEA-COMP:10747"/>
        <dbReference type="Rhea" id="RHEA-COMP:10748"/>
        <dbReference type="ChEBI" id="CHEBI:83833"/>
        <dbReference type="ChEBI" id="CHEBI:83834"/>
        <dbReference type="EC" id="5.2.1.8"/>
    </reaction>
</comment>
<dbReference type="EMBL" id="JACEOG010000001">
    <property type="protein sequence ID" value="MBA4607733.1"/>
    <property type="molecule type" value="Genomic_DNA"/>
</dbReference>
<dbReference type="Pfam" id="PF00254">
    <property type="entry name" value="FKBP_C"/>
    <property type="match status" value="1"/>
</dbReference>
<dbReference type="GO" id="GO:0003755">
    <property type="term" value="F:peptidyl-prolyl cis-trans isomerase activity"/>
    <property type="evidence" value="ECO:0007669"/>
    <property type="project" value="UniProtKB-UniRule"/>
</dbReference>
<evidence type="ECO:0000256" key="5">
    <source>
        <dbReference type="RuleBase" id="RU003915"/>
    </source>
</evidence>
<keyword evidence="2 4" id="KW-0697">Rotamase</keyword>
<evidence type="ECO:0000259" key="8">
    <source>
        <dbReference type="PROSITE" id="PS50059"/>
    </source>
</evidence>
<sequence>MRNLKTLPLVLLLSVAPLAACGSGDDDAKDSKKESCTEYDSGASSDAVKVSGEFGKTGPKATFTAPLAAKADDLQRTVVDDGDGDDTSKGDQVEAVITVFNGRDGKQALSEQATLTAGDDKTFEAFRAGIECVPTGSRVVTTVAASDVYGAEGYADLNIKATDSLVIVTDVVDVREEVKAEDWKTDVPEVSLEGDQPKVTLPKTDPPKDVLVKVLEEGDGKTVKAGDALTVNYQGSTWEDKGKVFQQTFGKDGQPAQLSTDQVVQGFKAGVVGQKEGSTVLINIPAEYGYGTEASEGNELGGKTLLFVVEIVSIDS</sequence>
<evidence type="ECO:0000256" key="6">
    <source>
        <dbReference type="SAM" id="MobiDB-lite"/>
    </source>
</evidence>
<evidence type="ECO:0000256" key="3">
    <source>
        <dbReference type="ARBA" id="ARBA00023235"/>
    </source>
</evidence>
<evidence type="ECO:0000256" key="7">
    <source>
        <dbReference type="SAM" id="SignalP"/>
    </source>
</evidence>
<dbReference type="InterPro" id="IPR001179">
    <property type="entry name" value="PPIase_FKBP_dom"/>
</dbReference>
<comment type="similarity">
    <text evidence="5">Belongs to the FKBP-type PPIase family.</text>
</comment>
<keyword evidence="10" id="KW-1185">Reference proteome</keyword>
<accession>A0A838XL76</accession>
<protein>
    <recommendedName>
        <fullName evidence="5">Peptidyl-prolyl cis-trans isomerase</fullName>
        <ecNumber evidence="5">5.2.1.8</ecNumber>
    </recommendedName>
</protein>
<dbReference type="PANTHER" id="PTHR10516:SF443">
    <property type="entry name" value="FK506-BINDING PROTEIN 59-RELATED"/>
    <property type="match status" value="1"/>
</dbReference>
<dbReference type="AlphaFoldDB" id="A0A838XL76"/>
<dbReference type="SUPFAM" id="SSF54534">
    <property type="entry name" value="FKBP-like"/>
    <property type="match status" value="2"/>
</dbReference>
<organism evidence="9 10">
    <name type="scientific">Aeromicrobium phoceense</name>
    <dbReference type="NCBI Taxonomy" id="2754045"/>
    <lineage>
        <taxon>Bacteria</taxon>
        <taxon>Bacillati</taxon>
        <taxon>Actinomycetota</taxon>
        <taxon>Actinomycetes</taxon>
        <taxon>Propionibacteriales</taxon>
        <taxon>Nocardioidaceae</taxon>
        <taxon>Aeromicrobium</taxon>
    </lineage>
</organism>